<dbReference type="FunFam" id="3.30.70.330:FF:000132">
    <property type="entry name" value="Small nuclear ribonucleoprotein U11/U12 subunit 35"/>
    <property type="match status" value="1"/>
</dbReference>
<dbReference type="AlphaFoldDB" id="A0A6J3KAU4"/>
<dbReference type="Proteomes" id="UP000504631">
    <property type="component" value="Unplaced"/>
</dbReference>
<dbReference type="InterPro" id="IPR035979">
    <property type="entry name" value="RBD_domain_sf"/>
</dbReference>
<organism evidence="8 9">
    <name type="scientific">Bombus vosnesenskii</name>
    <dbReference type="NCBI Taxonomy" id="207650"/>
    <lineage>
        <taxon>Eukaryota</taxon>
        <taxon>Metazoa</taxon>
        <taxon>Ecdysozoa</taxon>
        <taxon>Arthropoda</taxon>
        <taxon>Hexapoda</taxon>
        <taxon>Insecta</taxon>
        <taxon>Pterygota</taxon>
        <taxon>Neoptera</taxon>
        <taxon>Endopterygota</taxon>
        <taxon>Hymenoptera</taxon>
        <taxon>Apocrita</taxon>
        <taxon>Aculeata</taxon>
        <taxon>Apoidea</taxon>
        <taxon>Anthophila</taxon>
        <taxon>Apidae</taxon>
        <taxon>Bombus</taxon>
        <taxon>Pyrobombus</taxon>
    </lineage>
</organism>
<keyword evidence="8" id="KW-1185">Reference proteome</keyword>
<protein>
    <recommendedName>
        <fullName evidence="2">U11/U12 small nuclear ribonucleoprotein 35 kDa protein</fullName>
    </recommendedName>
    <alternativeName>
        <fullName evidence="5">U1 snRNP-binding protein homolog</fullName>
    </alternativeName>
</protein>
<dbReference type="InterPro" id="IPR000504">
    <property type="entry name" value="RRM_dom"/>
</dbReference>
<feature type="domain" description="RRM" evidence="7">
    <location>
        <begin position="55"/>
        <end position="136"/>
    </location>
</feature>
<evidence type="ECO:0000259" key="7">
    <source>
        <dbReference type="PROSITE" id="PS50102"/>
    </source>
</evidence>
<dbReference type="GO" id="GO:0000398">
    <property type="term" value="P:mRNA splicing, via spliceosome"/>
    <property type="evidence" value="ECO:0007669"/>
    <property type="project" value="TreeGrafter"/>
</dbReference>
<name>A0A6J3KAU4_9HYME</name>
<dbReference type="RefSeq" id="XP_033349169.1">
    <property type="nucleotide sequence ID" value="XM_033493278.1"/>
</dbReference>
<dbReference type="GO" id="GO:0071011">
    <property type="term" value="C:precatalytic spliceosome"/>
    <property type="evidence" value="ECO:0007669"/>
    <property type="project" value="TreeGrafter"/>
</dbReference>
<dbReference type="GO" id="GO:0017069">
    <property type="term" value="F:snRNA binding"/>
    <property type="evidence" value="ECO:0007669"/>
    <property type="project" value="TreeGrafter"/>
</dbReference>
<evidence type="ECO:0000256" key="6">
    <source>
        <dbReference type="PROSITE-ProRule" id="PRU00176"/>
    </source>
</evidence>
<keyword evidence="3 6" id="KW-0694">RNA-binding</keyword>
<dbReference type="GO" id="GO:0003729">
    <property type="term" value="F:mRNA binding"/>
    <property type="evidence" value="ECO:0007669"/>
    <property type="project" value="TreeGrafter"/>
</dbReference>
<dbReference type="PROSITE" id="PS50102">
    <property type="entry name" value="RRM"/>
    <property type="match status" value="1"/>
</dbReference>
<dbReference type="PANTHER" id="PTHR13952:SF6">
    <property type="entry name" value="U11_U12 SMALL NUCLEAR RIBONUCLEOPROTEIN 35 KDA PROTEIN"/>
    <property type="match status" value="1"/>
</dbReference>
<dbReference type="KEGG" id="bvk:117233203"/>
<comment type="subcellular location">
    <subcellularLocation>
        <location evidence="1">Nucleus</location>
    </subcellularLocation>
</comment>
<evidence type="ECO:0000256" key="4">
    <source>
        <dbReference type="ARBA" id="ARBA00023242"/>
    </source>
</evidence>
<dbReference type="SMART" id="SM00360">
    <property type="entry name" value="RRM"/>
    <property type="match status" value="1"/>
</dbReference>
<dbReference type="Pfam" id="PF00076">
    <property type="entry name" value="RRM_1"/>
    <property type="match status" value="1"/>
</dbReference>
<dbReference type="PANTHER" id="PTHR13952">
    <property type="entry name" value="U1 SMALL NUCLEAR RIBONUCLEOPROTEIN 70 KD"/>
    <property type="match status" value="1"/>
</dbReference>
<evidence type="ECO:0000313" key="8">
    <source>
        <dbReference type="Proteomes" id="UP000504631"/>
    </source>
</evidence>
<evidence type="ECO:0000313" key="9">
    <source>
        <dbReference type="RefSeq" id="XP_033349169.1"/>
    </source>
</evidence>
<keyword evidence="4" id="KW-0539">Nucleus</keyword>
<dbReference type="SUPFAM" id="SSF54928">
    <property type="entry name" value="RNA-binding domain, RBD"/>
    <property type="match status" value="1"/>
</dbReference>
<accession>A0A6J3KAU4</accession>
<sequence>MVDALQNWSPYAKKYEPLKAGSIDGTDTEPHDKAISRAMQAHYEPPHGLKSKPERTLFVARFGPKITKHDLKEFFSRYGEVVSAKVIVDVVTGLSQGYGFIEMRNEDEARRVIRRCVDATLKGYQIFVDYECGRTLHGWKPRRLGGGFGGKKGSGQLRFGGRDRPFKKPIVPHIIRSNAHHEQHYHYEEPHQYQEHHHQGHQRYYQH</sequence>
<evidence type="ECO:0000256" key="2">
    <source>
        <dbReference type="ARBA" id="ARBA00021080"/>
    </source>
</evidence>
<dbReference type="Gene3D" id="3.30.70.330">
    <property type="match status" value="1"/>
</dbReference>
<dbReference type="InterPro" id="IPR051183">
    <property type="entry name" value="U1_U11-U12_snRNP_70-35kDa"/>
</dbReference>
<reference evidence="9" key="1">
    <citation type="submission" date="2025-08" db="UniProtKB">
        <authorList>
            <consortium name="RefSeq"/>
        </authorList>
    </citation>
    <scope>IDENTIFICATION</scope>
    <source>
        <tissue evidence="9">Muscle</tissue>
    </source>
</reference>
<evidence type="ECO:0000256" key="3">
    <source>
        <dbReference type="ARBA" id="ARBA00022884"/>
    </source>
</evidence>
<evidence type="ECO:0000256" key="1">
    <source>
        <dbReference type="ARBA" id="ARBA00004123"/>
    </source>
</evidence>
<proteinExistence type="predicted"/>
<dbReference type="InterPro" id="IPR012677">
    <property type="entry name" value="Nucleotide-bd_a/b_plait_sf"/>
</dbReference>
<dbReference type="GeneID" id="117233203"/>
<gene>
    <name evidence="9" type="primary">LOC117233203</name>
</gene>
<evidence type="ECO:0000256" key="5">
    <source>
        <dbReference type="ARBA" id="ARBA00031739"/>
    </source>
</evidence>